<sequence length="507" mass="58280">MKHALIKVNHCDSHTSENSKSLNRDDKLIRLERRWRRREARNDSLQNNYVASATRTTTKICGNTSVSIDKNNHMIDDEIDEDWAKYLATYTGDDDDEVDSDYEADLATYNDDIEADSTSNQSRDNEVDPDYGAYLANSNLDIGADRASNQSRDSDEVDPDYGTYLANSNLDIGADRASNQSHDSDEVDPDYGTYLATYNPEIEADSATSNQSGDSDEVDPDYASYLATLNPDFEIDCASSHSDGSNIDADFGNNSVSEEIEEVEDDQLLRKRSSVRRNSLVSDQAFDNPKVQDNVDEDYEALLNAVTIVDDEEEYFRVKNPTNTPNVEDRSNSSDSDLIVMDSIPICENTPFISSKAYDLSCFREEMNPDNMDYNMQISACYDSQFRRSLMECLDKPYDQEEYDRRMHDISKRHLKERHVETRQGVVKSYHSKGVSNSYLDWYPGRPLIKYLFHNCADLDKAITEFKEEQRVLFLLRGFFFWNTHVNHPGRFQPWLDKRCLEKLRKM</sequence>
<protein>
    <submittedName>
        <fullName evidence="2">Uncharacterized protein</fullName>
    </submittedName>
</protein>
<evidence type="ECO:0000313" key="3">
    <source>
        <dbReference type="Proteomes" id="UP000236291"/>
    </source>
</evidence>
<gene>
    <name evidence="2" type="ORF">L195_g016772</name>
</gene>
<dbReference type="PANTHER" id="PTHR34194:SF27">
    <property type="match status" value="1"/>
</dbReference>
<dbReference type="EMBL" id="ASHM01011671">
    <property type="protein sequence ID" value="PNX93617.1"/>
    <property type="molecule type" value="Genomic_DNA"/>
</dbReference>
<dbReference type="AlphaFoldDB" id="A0A2K3MS72"/>
<accession>A0A2K3MS72</accession>
<evidence type="ECO:0000313" key="2">
    <source>
        <dbReference type="EMBL" id="PNX93617.1"/>
    </source>
</evidence>
<comment type="caution">
    <text evidence="2">The sequence shown here is derived from an EMBL/GenBank/DDBJ whole genome shotgun (WGS) entry which is preliminary data.</text>
</comment>
<proteinExistence type="predicted"/>
<name>A0A2K3MS72_TRIPR</name>
<organism evidence="2 3">
    <name type="scientific">Trifolium pratense</name>
    <name type="common">Red clover</name>
    <dbReference type="NCBI Taxonomy" id="57577"/>
    <lineage>
        <taxon>Eukaryota</taxon>
        <taxon>Viridiplantae</taxon>
        <taxon>Streptophyta</taxon>
        <taxon>Embryophyta</taxon>
        <taxon>Tracheophyta</taxon>
        <taxon>Spermatophyta</taxon>
        <taxon>Magnoliopsida</taxon>
        <taxon>eudicotyledons</taxon>
        <taxon>Gunneridae</taxon>
        <taxon>Pentapetalae</taxon>
        <taxon>rosids</taxon>
        <taxon>fabids</taxon>
        <taxon>Fabales</taxon>
        <taxon>Fabaceae</taxon>
        <taxon>Papilionoideae</taxon>
        <taxon>50 kb inversion clade</taxon>
        <taxon>NPAAA clade</taxon>
        <taxon>Hologalegina</taxon>
        <taxon>IRL clade</taxon>
        <taxon>Trifolieae</taxon>
        <taxon>Trifolium</taxon>
    </lineage>
</organism>
<dbReference type="Proteomes" id="UP000236291">
    <property type="component" value="Unassembled WGS sequence"/>
</dbReference>
<reference evidence="2 3" key="1">
    <citation type="journal article" date="2014" name="Am. J. Bot.">
        <title>Genome assembly and annotation for red clover (Trifolium pratense; Fabaceae).</title>
        <authorList>
            <person name="Istvanek J."/>
            <person name="Jaros M."/>
            <person name="Krenek A."/>
            <person name="Repkova J."/>
        </authorList>
    </citation>
    <scope>NUCLEOTIDE SEQUENCE [LARGE SCALE GENOMIC DNA]</scope>
    <source>
        <strain evidence="3">cv. Tatra</strain>
        <tissue evidence="2">Young leaves</tissue>
    </source>
</reference>
<feature type="region of interest" description="Disordered" evidence="1">
    <location>
        <begin position="110"/>
        <end position="166"/>
    </location>
</feature>
<dbReference type="ExpressionAtlas" id="A0A2K3MS72">
    <property type="expression patterns" value="baseline"/>
</dbReference>
<feature type="region of interest" description="Disordered" evidence="1">
    <location>
        <begin position="202"/>
        <end position="221"/>
    </location>
</feature>
<evidence type="ECO:0000256" key="1">
    <source>
        <dbReference type="SAM" id="MobiDB-lite"/>
    </source>
</evidence>
<dbReference type="STRING" id="57577.A0A2K3MS72"/>
<reference evidence="2 3" key="2">
    <citation type="journal article" date="2017" name="Front. Plant Sci.">
        <title>Gene Classification and Mining of Molecular Markers Useful in Red Clover (Trifolium pratense) Breeding.</title>
        <authorList>
            <person name="Istvanek J."/>
            <person name="Dluhosova J."/>
            <person name="Dluhos P."/>
            <person name="Patkova L."/>
            <person name="Nedelnik J."/>
            <person name="Repkova J."/>
        </authorList>
    </citation>
    <scope>NUCLEOTIDE SEQUENCE [LARGE SCALE GENOMIC DNA]</scope>
    <source>
        <strain evidence="3">cv. Tatra</strain>
        <tissue evidence="2">Young leaves</tissue>
    </source>
</reference>
<dbReference type="PANTHER" id="PTHR34194">
    <property type="entry name" value="F14J8.16 PROTEIN"/>
    <property type="match status" value="1"/>
</dbReference>